<dbReference type="PANTHER" id="PTHR13152:SF0">
    <property type="entry name" value="GENERAL TRANSCRIPTION FACTOR IIH SUBUNIT 4"/>
    <property type="match status" value="1"/>
</dbReference>
<keyword evidence="1" id="KW-0227">DNA damage</keyword>
<dbReference type="Pfam" id="PF03849">
    <property type="entry name" value="Tfb2"/>
    <property type="match status" value="1"/>
</dbReference>
<dbReference type="EMBL" id="HG670365">
    <property type="protein sequence ID" value="CDI76361.1"/>
    <property type="molecule type" value="Genomic_DNA"/>
</dbReference>
<dbReference type="RefSeq" id="XP_013253088.1">
    <property type="nucleotide sequence ID" value="XM_013397634.1"/>
</dbReference>
<keyword evidence="4" id="KW-1185">Reference proteome</keyword>
<reference evidence="3" key="1">
    <citation type="submission" date="2013-10" db="EMBL/GenBank/DDBJ databases">
        <title>Genomic analysis of the causative agents of coccidiosis in chickens.</title>
        <authorList>
            <person name="Reid A.J."/>
            <person name="Blake D."/>
            <person name="Billington K."/>
            <person name="Browne H."/>
            <person name="Dunn M."/>
            <person name="Hung S."/>
            <person name="Kawahara F."/>
            <person name="Miranda-Saavedra D."/>
            <person name="Mourier T."/>
            <person name="Nagra H."/>
            <person name="Otto T.D."/>
            <person name="Rawlings N."/>
            <person name="Sanchez A."/>
            <person name="Sanders M."/>
            <person name="Subramaniam C."/>
            <person name="Tay Y."/>
            <person name="Dear P."/>
            <person name="Doerig C."/>
            <person name="Gruber A."/>
            <person name="Parkinson J."/>
            <person name="Shirley M."/>
            <person name="Wan K.L."/>
            <person name="Berriman M."/>
            <person name="Tomley F."/>
            <person name="Pain A."/>
        </authorList>
    </citation>
    <scope>NUCLEOTIDE SEQUENCE [LARGE SCALE GENOMIC DNA]</scope>
    <source>
        <strain evidence="3">Houghton</strain>
    </source>
</reference>
<gene>
    <name evidence="3" type="ORF">EAH_00055660</name>
</gene>
<comment type="similarity">
    <text evidence="1">Belongs to the TFB2 family.</text>
</comment>
<organism evidence="3 4">
    <name type="scientific">Eimeria acervulina</name>
    <name type="common">Coccidian parasite</name>
    <dbReference type="NCBI Taxonomy" id="5801"/>
    <lineage>
        <taxon>Eukaryota</taxon>
        <taxon>Sar</taxon>
        <taxon>Alveolata</taxon>
        <taxon>Apicomplexa</taxon>
        <taxon>Conoidasida</taxon>
        <taxon>Coccidia</taxon>
        <taxon>Eucoccidiorida</taxon>
        <taxon>Eimeriorina</taxon>
        <taxon>Eimeriidae</taxon>
        <taxon>Eimeria</taxon>
    </lineage>
</organism>
<keyword evidence="1" id="KW-0804">Transcription</keyword>
<evidence type="ECO:0000313" key="4">
    <source>
        <dbReference type="Proteomes" id="UP000018050"/>
    </source>
</evidence>
<evidence type="ECO:0000256" key="1">
    <source>
        <dbReference type="RuleBase" id="RU364024"/>
    </source>
</evidence>
<comment type="function">
    <text evidence="1">Component of the general transcription and DNA repair factor IIH (TFIIH) core complex which is involved in general and transcription-coupled nucleotide excision repair (NER) of damaged DNA.</text>
</comment>
<feature type="region of interest" description="Disordered" evidence="2">
    <location>
        <begin position="93"/>
        <end position="148"/>
    </location>
</feature>
<keyword evidence="1" id="KW-0539">Nucleus</keyword>
<evidence type="ECO:0000256" key="2">
    <source>
        <dbReference type="SAM" id="MobiDB-lite"/>
    </source>
</evidence>
<feature type="compositionally biased region" description="Low complexity" evidence="2">
    <location>
        <begin position="93"/>
        <end position="110"/>
    </location>
</feature>
<keyword evidence="1" id="KW-0805">Transcription regulation</keyword>
<sequence>MRLWVSSGCVGQLRRSLQRLVAAKFIRAIEPPAAAAAAPAAAGAAAAAAAPAQPVAATGAGEAAQGTAAAAAPASAAAPNAAAAAAGTAAAAAPNASRGAQQQQQQQQQQRHSTGNSNSSSSSSHKQQQQQQHQHQKSKQQQQQQQHRVTQYALNPAFQKTLLQVLLEGPPRSPLPFILLPPKTSFPSKELLLQHSRMQWDRLLQRILGAQRGSSEADNAAAPHSPDLIEVLRRKRLLCQGGSSAPFLQQQQQQQQLSVYAGAAGSTAAPSSSSSSSTECVMAKEAFSWLLKDLKAQLCSLLSEFLFIVDGGVLSNAAYEAAIRSNSSSSSSSSRNTGKGSKRPHSSSSSSSSRPVADEEEADIDNPQEASATLIEKKQQEMQETLLLLTAIAEAPVGQPFSAAHMTEPQLRLLHLCLDLGIVWGPPGLRLRRGGGASHHPTSGKSRGKRSGSGSGSGSGSQFVFAAPHALLIRSTSQASQDTSGQQQRGTKANSLISSSSTTSYTKETAAKADASSLTAGPYHPWLQADDNVCGDRSGSGSGSGLLSHVHAFGAVGSQPAILVETNFRVYMYTASPLHVSVLSHLCELAVRLPNLVVGVLSRASVLGAFKVGITAEQIIGFLEAYIHPIARERAVRYNKPLIPENVEIQLRMWEQERRRLSLKPAVVFKGWDEALLPDLFQRSVRWAVSKACALYYTMWPQDQDSPEYHQWIQREKYLVIHEDAKPEMVMRIRELREELLALRAGAEHQ</sequence>
<dbReference type="GO" id="GO:0000439">
    <property type="term" value="C:transcription factor TFIIH core complex"/>
    <property type="evidence" value="ECO:0007669"/>
    <property type="project" value="InterPro"/>
</dbReference>
<feature type="compositionally biased region" description="Low complexity" evidence="2">
    <location>
        <begin position="325"/>
        <end position="336"/>
    </location>
</feature>
<dbReference type="OrthoDB" id="348679at2759"/>
<dbReference type="InterPro" id="IPR004598">
    <property type="entry name" value="TFIIH_p52/Tfb2"/>
</dbReference>
<accession>U6G7Y2</accession>
<evidence type="ECO:0000313" key="3">
    <source>
        <dbReference type="EMBL" id="CDI76361.1"/>
    </source>
</evidence>
<feature type="region of interest" description="Disordered" evidence="2">
    <location>
        <begin position="433"/>
        <end position="460"/>
    </location>
</feature>
<comment type="subcellular location">
    <subcellularLocation>
        <location evidence="1">Nucleus</location>
    </subcellularLocation>
</comment>
<dbReference type="PANTHER" id="PTHR13152">
    <property type="entry name" value="TFIIH, POLYPEPTIDE 4"/>
    <property type="match status" value="1"/>
</dbReference>
<feature type="region of interest" description="Disordered" evidence="2">
    <location>
        <begin position="325"/>
        <end position="367"/>
    </location>
</feature>
<dbReference type="GO" id="GO:0001671">
    <property type="term" value="F:ATPase activator activity"/>
    <property type="evidence" value="ECO:0007669"/>
    <property type="project" value="InterPro"/>
</dbReference>
<dbReference type="GO" id="GO:0005675">
    <property type="term" value="C:transcription factor TFIIH holo complex"/>
    <property type="evidence" value="ECO:0007669"/>
    <property type="project" value="TreeGrafter"/>
</dbReference>
<dbReference type="GO" id="GO:0006289">
    <property type="term" value="P:nucleotide-excision repair"/>
    <property type="evidence" value="ECO:0007669"/>
    <property type="project" value="InterPro"/>
</dbReference>
<feature type="compositionally biased region" description="Low complexity" evidence="2">
    <location>
        <begin position="491"/>
        <end position="501"/>
    </location>
</feature>
<reference evidence="3" key="2">
    <citation type="submission" date="2013-10" db="EMBL/GenBank/DDBJ databases">
        <authorList>
            <person name="Aslett M."/>
        </authorList>
    </citation>
    <scope>NUCLEOTIDE SEQUENCE [LARGE SCALE GENOMIC DNA]</scope>
    <source>
        <strain evidence="3">Houghton</strain>
    </source>
</reference>
<dbReference type="VEuPathDB" id="ToxoDB:EAH_00055660"/>
<dbReference type="GeneID" id="25273636"/>
<name>U6G7Y2_EIMAC</name>
<keyword evidence="1" id="KW-0234">DNA repair</keyword>
<dbReference type="OMA" id="IQLRMWE"/>
<feature type="region of interest" description="Disordered" evidence="2">
    <location>
        <begin position="475"/>
        <end position="501"/>
    </location>
</feature>
<feature type="compositionally biased region" description="Low complexity" evidence="2">
    <location>
        <begin position="119"/>
        <end position="147"/>
    </location>
</feature>
<dbReference type="GO" id="GO:0003690">
    <property type="term" value="F:double-stranded DNA binding"/>
    <property type="evidence" value="ECO:0007669"/>
    <property type="project" value="TreeGrafter"/>
</dbReference>
<dbReference type="Proteomes" id="UP000018050">
    <property type="component" value="Unassembled WGS sequence"/>
</dbReference>
<feature type="compositionally biased region" description="Polar residues" evidence="2">
    <location>
        <begin position="475"/>
        <end position="490"/>
    </location>
</feature>
<dbReference type="AlphaFoldDB" id="U6G7Y2"/>
<protein>
    <recommendedName>
        <fullName evidence="1">General transcription factor IIH subunit 4</fullName>
    </recommendedName>
</protein>
<proteinExistence type="inferred from homology"/>